<keyword evidence="2" id="KW-1185">Reference proteome</keyword>
<dbReference type="EMBL" id="JACVVK020000436">
    <property type="protein sequence ID" value="KAK7474464.1"/>
    <property type="molecule type" value="Genomic_DNA"/>
</dbReference>
<evidence type="ECO:0000313" key="1">
    <source>
        <dbReference type="EMBL" id="KAK7474464.1"/>
    </source>
</evidence>
<comment type="caution">
    <text evidence="1">The sequence shown here is derived from an EMBL/GenBank/DDBJ whole genome shotgun (WGS) entry which is preliminary data.</text>
</comment>
<organism evidence="1 2">
    <name type="scientific">Batillaria attramentaria</name>
    <dbReference type="NCBI Taxonomy" id="370345"/>
    <lineage>
        <taxon>Eukaryota</taxon>
        <taxon>Metazoa</taxon>
        <taxon>Spiralia</taxon>
        <taxon>Lophotrochozoa</taxon>
        <taxon>Mollusca</taxon>
        <taxon>Gastropoda</taxon>
        <taxon>Caenogastropoda</taxon>
        <taxon>Sorbeoconcha</taxon>
        <taxon>Cerithioidea</taxon>
        <taxon>Batillariidae</taxon>
        <taxon>Batillaria</taxon>
    </lineage>
</organism>
<accession>A0ABD0JI06</accession>
<name>A0ABD0JI06_9CAEN</name>
<gene>
    <name evidence="1" type="ORF">BaRGS_00034286</name>
</gene>
<protein>
    <submittedName>
        <fullName evidence="1">Uncharacterized protein</fullName>
    </submittedName>
</protein>
<sequence length="96" mass="11035">MFRRQKRCEHRTKTKCLIGQDRVVSCSSCYFTPIRYCPISTTFRHDIICIIPTEASTAISHNLNRTSSPKHFYLDEGLVNDLRPRGHQAIPSCVLP</sequence>
<evidence type="ECO:0000313" key="2">
    <source>
        <dbReference type="Proteomes" id="UP001519460"/>
    </source>
</evidence>
<dbReference type="AlphaFoldDB" id="A0ABD0JI06"/>
<reference evidence="1 2" key="1">
    <citation type="journal article" date="2023" name="Sci. Data">
        <title>Genome assembly of the Korean intertidal mud-creeper Batillaria attramentaria.</title>
        <authorList>
            <person name="Patra A.K."/>
            <person name="Ho P.T."/>
            <person name="Jun S."/>
            <person name="Lee S.J."/>
            <person name="Kim Y."/>
            <person name="Won Y.J."/>
        </authorList>
    </citation>
    <scope>NUCLEOTIDE SEQUENCE [LARGE SCALE GENOMIC DNA]</scope>
    <source>
        <strain evidence="1">Wonlab-2016</strain>
    </source>
</reference>
<dbReference type="Proteomes" id="UP001519460">
    <property type="component" value="Unassembled WGS sequence"/>
</dbReference>
<proteinExistence type="predicted"/>